<comment type="caution">
    <text evidence="2">The sequence shown here is derived from an EMBL/GenBank/DDBJ whole genome shotgun (WGS) entry which is preliminary data.</text>
</comment>
<feature type="compositionally biased region" description="Basic residues" evidence="1">
    <location>
        <begin position="96"/>
        <end position="107"/>
    </location>
</feature>
<feature type="region of interest" description="Disordered" evidence="1">
    <location>
        <begin position="41"/>
        <end position="138"/>
    </location>
</feature>
<evidence type="ECO:0000313" key="2">
    <source>
        <dbReference type="EMBL" id="PWI70422.1"/>
    </source>
</evidence>
<protein>
    <submittedName>
        <fullName evidence="2">Uncharacterized protein</fullName>
    </submittedName>
</protein>
<dbReference type="EMBL" id="LCWV01000009">
    <property type="protein sequence ID" value="PWI70422.1"/>
    <property type="molecule type" value="Genomic_DNA"/>
</dbReference>
<gene>
    <name evidence="2" type="ORF">PCL_12821</name>
</gene>
<name>A0A2U3E7E0_PURLI</name>
<organism evidence="2 3">
    <name type="scientific">Purpureocillium lilacinum</name>
    <name type="common">Paecilomyces lilacinus</name>
    <dbReference type="NCBI Taxonomy" id="33203"/>
    <lineage>
        <taxon>Eukaryota</taxon>
        <taxon>Fungi</taxon>
        <taxon>Dikarya</taxon>
        <taxon>Ascomycota</taxon>
        <taxon>Pezizomycotina</taxon>
        <taxon>Sordariomycetes</taxon>
        <taxon>Hypocreomycetidae</taxon>
        <taxon>Hypocreales</taxon>
        <taxon>Ophiocordycipitaceae</taxon>
        <taxon>Purpureocillium</taxon>
    </lineage>
</organism>
<sequence length="584" mass="64683">MPPRNVCGECLCVSVQHEQPWTPRSVTRLGAERVTATATCDDGKKATMDAAEEARAAPRPAAGHRRHAIGPDSAAPYQQQQRSITNTQTQTDTHTHTHTLRERHRLRENRNRNVRAGQPTGPIARRARHPPPGMSSHVTEAGAGGAALGRQLRRLHDGVLLLVLHGLAVPQARAPSIQLYLVEGLGCRRCTLLLVRTERNAGGAFLLLFAVAASEASQQPGSEGAGVKKAHGQGGPPAGNCKGECVALGGGHTTPVTCARWGPVWRHAQRLLLVPRCPPGLVLGGIWCGSHVFPCTCTWYREENWKWRSSRTADPAGPPSTFFWGTAAAGRPQPEPTPPAASTPILAIHFTHRDLQDCQWIFSISPRLGYLRGATSTIYPTQSQMPRFARRPCFSPLHAARPNRRRHGKPTPSFGLLGPRWHWRAPPLISFLAVRGFGWRSCRKQANHSLTRTATIIITAQEQQQQQQHFPGQSRACDGHSPREVISLRRLRLVLRGWWPTRRPICDARRRHLTPRRRYRNRAHGAHICPHARMSSRTHDRPYERTPPVDSGILDKQRLVAPAADDSQMGWHDICPPPAPYLFG</sequence>
<evidence type="ECO:0000313" key="3">
    <source>
        <dbReference type="Proteomes" id="UP000245956"/>
    </source>
</evidence>
<accession>A0A2U3E7E0</accession>
<reference evidence="2 3" key="1">
    <citation type="journal article" date="2016" name="Front. Microbiol.">
        <title>Genome and transcriptome sequences reveal the specific parasitism of the nematophagous Purpureocillium lilacinum 36-1.</title>
        <authorList>
            <person name="Xie J."/>
            <person name="Li S."/>
            <person name="Mo C."/>
            <person name="Xiao X."/>
            <person name="Peng D."/>
            <person name="Wang G."/>
            <person name="Xiao Y."/>
        </authorList>
    </citation>
    <scope>NUCLEOTIDE SEQUENCE [LARGE SCALE GENOMIC DNA]</scope>
    <source>
        <strain evidence="2 3">36-1</strain>
    </source>
</reference>
<proteinExistence type="predicted"/>
<dbReference type="AlphaFoldDB" id="A0A2U3E7E0"/>
<dbReference type="Proteomes" id="UP000245956">
    <property type="component" value="Unassembled WGS sequence"/>
</dbReference>
<evidence type="ECO:0000256" key="1">
    <source>
        <dbReference type="SAM" id="MobiDB-lite"/>
    </source>
</evidence>
<feature type="compositionally biased region" description="Basic and acidic residues" evidence="1">
    <location>
        <begin position="41"/>
        <end position="56"/>
    </location>
</feature>